<organism evidence="2 3">
    <name type="scientific">Nitzschia inconspicua</name>
    <dbReference type="NCBI Taxonomy" id="303405"/>
    <lineage>
        <taxon>Eukaryota</taxon>
        <taxon>Sar</taxon>
        <taxon>Stramenopiles</taxon>
        <taxon>Ochrophyta</taxon>
        <taxon>Bacillariophyta</taxon>
        <taxon>Bacillariophyceae</taxon>
        <taxon>Bacillariophycidae</taxon>
        <taxon>Bacillariales</taxon>
        <taxon>Bacillariaceae</taxon>
        <taxon>Nitzschia</taxon>
    </lineage>
</organism>
<dbReference type="AlphaFoldDB" id="A0A9K3KY11"/>
<evidence type="ECO:0000313" key="2">
    <source>
        <dbReference type="EMBL" id="KAG7352115.1"/>
    </source>
</evidence>
<evidence type="ECO:0000313" key="3">
    <source>
        <dbReference type="Proteomes" id="UP000693970"/>
    </source>
</evidence>
<feature type="region of interest" description="Disordered" evidence="1">
    <location>
        <begin position="369"/>
        <end position="428"/>
    </location>
</feature>
<accession>A0A9K3KY11</accession>
<feature type="compositionally biased region" description="Basic and acidic residues" evidence="1">
    <location>
        <begin position="62"/>
        <end position="74"/>
    </location>
</feature>
<dbReference type="EMBL" id="JAGRRH010000017">
    <property type="protein sequence ID" value="KAG7352115.1"/>
    <property type="molecule type" value="Genomic_DNA"/>
</dbReference>
<feature type="region of interest" description="Disordered" evidence="1">
    <location>
        <begin position="58"/>
        <end position="77"/>
    </location>
</feature>
<evidence type="ECO:0000256" key="1">
    <source>
        <dbReference type="SAM" id="MobiDB-lite"/>
    </source>
</evidence>
<keyword evidence="3" id="KW-1185">Reference proteome</keyword>
<reference evidence="2" key="2">
    <citation type="submission" date="2021-04" db="EMBL/GenBank/DDBJ databases">
        <authorList>
            <person name="Podell S."/>
        </authorList>
    </citation>
    <scope>NUCLEOTIDE SEQUENCE</scope>
    <source>
        <strain evidence="2">Hildebrandi</strain>
    </source>
</reference>
<protein>
    <submittedName>
        <fullName evidence="2">Uncharacterized protein</fullName>
    </submittedName>
</protein>
<proteinExistence type="predicted"/>
<reference evidence="2" key="1">
    <citation type="journal article" date="2021" name="Sci. Rep.">
        <title>Diploid genomic architecture of Nitzschia inconspicua, an elite biomass production diatom.</title>
        <authorList>
            <person name="Oliver A."/>
            <person name="Podell S."/>
            <person name="Pinowska A."/>
            <person name="Traller J.C."/>
            <person name="Smith S.R."/>
            <person name="McClure R."/>
            <person name="Beliaev A."/>
            <person name="Bohutskyi P."/>
            <person name="Hill E.A."/>
            <person name="Rabines A."/>
            <person name="Zheng H."/>
            <person name="Allen L.Z."/>
            <person name="Kuo A."/>
            <person name="Grigoriev I.V."/>
            <person name="Allen A.E."/>
            <person name="Hazlebeck D."/>
            <person name="Allen E.E."/>
        </authorList>
    </citation>
    <scope>NUCLEOTIDE SEQUENCE</scope>
    <source>
        <strain evidence="2">Hildebrandi</strain>
    </source>
</reference>
<comment type="caution">
    <text evidence="2">The sequence shown here is derived from an EMBL/GenBank/DDBJ whole genome shotgun (WGS) entry which is preliminary data.</text>
</comment>
<feature type="compositionally biased region" description="Basic residues" evidence="1">
    <location>
        <begin position="370"/>
        <end position="381"/>
    </location>
</feature>
<sequence>MMKNIFPYRTVRGIFLAVLLLCHVKLLTVAGFHHYFFAVQRNAHRLKTTNTPIISRAIQQKQKHDSAGDADNVRPENPSCRSPLFYRANSNQCNNETTRTFLLSWWKNVLLATAVTVSTTAAVSTTPAHASLDVSPGTTVLEISPEMTQRKLIQTTAGSALKAARTVTYNQKEIMASLKRLQSAAETEMSSTQAWQELWSILQSYGGDLSKQVTIRPPSDIKRTLKDLVREGKVNFIVNGEVVQVSLEYQSGKDGAISEESSNDLVPDDEWILRIEGYRGVDPNAIEVALATPKYDAGTPLWLQDFLEYCRTPYPTKYLSDFLIPSKEGQRPVTYGDILVLEGTLAVAFLYAWAYAFYLDEIERAEKATKAKTKPAPKKPTSKMVNKPPAKKSKGSENDVEVSTTSTSLLPPPPRTDISPTAPATDSMDEQEITVAADDKKPLAESSTVVEDVKAVDEIKVDPEQDVKVSIDFDSEGQMVITATENKSRDGVFAFVQALCFPWLGMLVPSLTAPDTVVVSNSDEEETEGLFPFLRALYFPWLGILQGK</sequence>
<name>A0A9K3KY11_9STRA</name>
<dbReference type="OrthoDB" id="54810at2759"/>
<gene>
    <name evidence="2" type="ORF">IV203_008163</name>
</gene>
<dbReference type="Proteomes" id="UP000693970">
    <property type="component" value="Unassembled WGS sequence"/>
</dbReference>